<proteinExistence type="predicted"/>
<evidence type="ECO:0000313" key="1">
    <source>
        <dbReference type="EMBL" id="SUP52798.1"/>
    </source>
</evidence>
<dbReference type="AlphaFoldDB" id="A0A380NXP0"/>
<protein>
    <submittedName>
        <fullName evidence="1">Uncharacterized protein</fullName>
    </submittedName>
</protein>
<name>A0A380NXP0_WEIVI</name>
<accession>A0A380NXP0</accession>
<sequence length="107" mass="12659">MFYWSLERKQIQFNARGIIDLLVGNFAKQHVTVEQNQIIATMLTEFGRYMERVFNYSVDFNLLETRDDDVYQLIQHAEPQGMLDKLFVCRLTPIISYKVFQMVPVSC</sequence>
<evidence type="ECO:0000313" key="2">
    <source>
        <dbReference type="Proteomes" id="UP000254621"/>
    </source>
</evidence>
<gene>
    <name evidence="1" type="ORF">NCTC13645_00700</name>
</gene>
<dbReference type="Proteomes" id="UP000254621">
    <property type="component" value="Unassembled WGS sequence"/>
</dbReference>
<organism evidence="1 2">
    <name type="scientific">Weissella viridescens</name>
    <name type="common">Lactobacillus viridescens</name>
    <dbReference type="NCBI Taxonomy" id="1629"/>
    <lineage>
        <taxon>Bacteria</taxon>
        <taxon>Bacillati</taxon>
        <taxon>Bacillota</taxon>
        <taxon>Bacilli</taxon>
        <taxon>Lactobacillales</taxon>
        <taxon>Lactobacillaceae</taxon>
        <taxon>Weissella</taxon>
    </lineage>
</organism>
<reference evidence="1 2" key="1">
    <citation type="submission" date="2018-06" db="EMBL/GenBank/DDBJ databases">
        <authorList>
            <consortium name="Pathogen Informatics"/>
            <person name="Doyle S."/>
        </authorList>
    </citation>
    <scope>NUCLEOTIDE SEQUENCE [LARGE SCALE GENOMIC DNA]</scope>
    <source>
        <strain evidence="1 2">NCTC13645</strain>
    </source>
</reference>
<dbReference type="EMBL" id="UHIV01000001">
    <property type="protein sequence ID" value="SUP52798.1"/>
    <property type="molecule type" value="Genomic_DNA"/>
</dbReference>